<reference evidence="2" key="1">
    <citation type="journal article" date="2015" name="Nature">
        <title>Complex archaea that bridge the gap between prokaryotes and eukaryotes.</title>
        <authorList>
            <person name="Spang A."/>
            <person name="Saw J.H."/>
            <person name="Jorgensen S.L."/>
            <person name="Zaremba-Niedzwiedzka K."/>
            <person name="Martijn J."/>
            <person name="Lind A.E."/>
            <person name="van Eijk R."/>
            <person name="Schleper C."/>
            <person name="Guy L."/>
            <person name="Ettema T.J."/>
        </authorList>
    </citation>
    <scope>NUCLEOTIDE SEQUENCE</scope>
</reference>
<dbReference type="PANTHER" id="PTHR45825:SF11">
    <property type="entry name" value="ALPHA AMYLASE DOMAIN-CONTAINING PROTEIN"/>
    <property type="match status" value="1"/>
</dbReference>
<dbReference type="InterPro" id="IPR001296">
    <property type="entry name" value="Glyco_trans_1"/>
</dbReference>
<dbReference type="AlphaFoldDB" id="A0A0F8WJQ7"/>
<protein>
    <recommendedName>
        <fullName evidence="1">Glycosyl transferase family 1 domain-containing protein</fullName>
    </recommendedName>
</protein>
<dbReference type="Pfam" id="PF00534">
    <property type="entry name" value="Glycos_transf_1"/>
    <property type="match status" value="1"/>
</dbReference>
<dbReference type="GO" id="GO:0016757">
    <property type="term" value="F:glycosyltransferase activity"/>
    <property type="evidence" value="ECO:0007669"/>
    <property type="project" value="InterPro"/>
</dbReference>
<gene>
    <name evidence="2" type="ORF">LCGC14_3060320</name>
</gene>
<dbReference type="GO" id="GO:0005829">
    <property type="term" value="C:cytosol"/>
    <property type="evidence" value="ECO:0007669"/>
    <property type="project" value="TreeGrafter"/>
</dbReference>
<name>A0A0F8WJQ7_9ZZZZ</name>
<organism evidence="2">
    <name type="scientific">marine sediment metagenome</name>
    <dbReference type="NCBI Taxonomy" id="412755"/>
    <lineage>
        <taxon>unclassified sequences</taxon>
        <taxon>metagenomes</taxon>
        <taxon>ecological metagenomes</taxon>
    </lineage>
</organism>
<dbReference type="Gene3D" id="3.40.50.2000">
    <property type="entry name" value="Glycogen Phosphorylase B"/>
    <property type="match status" value="2"/>
</dbReference>
<dbReference type="GO" id="GO:0005978">
    <property type="term" value="P:glycogen biosynthetic process"/>
    <property type="evidence" value="ECO:0007669"/>
    <property type="project" value="TreeGrafter"/>
</dbReference>
<dbReference type="SUPFAM" id="SSF53756">
    <property type="entry name" value="UDP-Glycosyltransferase/glycogen phosphorylase"/>
    <property type="match status" value="1"/>
</dbReference>
<accession>A0A0F8WJQ7</accession>
<dbReference type="EMBL" id="LAZR01064782">
    <property type="protein sequence ID" value="KKK56858.1"/>
    <property type="molecule type" value="Genomic_DNA"/>
</dbReference>
<comment type="caution">
    <text evidence="2">The sequence shown here is derived from an EMBL/GenBank/DDBJ whole genome shotgun (WGS) entry which is preliminary data.</text>
</comment>
<dbReference type="PANTHER" id="PTHR45825">
    <property type="entry name" value="GRANULE-BOUND STARCH SYNTHASE 1, CHLOROPLASTIC/AMYLOPLASTIC"/>
    <property type="match status" value="1"/>
</dbReference>
<sequence>MPSSFEPCGISQMLAMRAGQPCLVHQVGGLNDTITDLENGFSFSGDTLQMQSEALVSCFENALTVRREQPKQWDKIVSNAKAARFTWSQVAKDYLGKLYN</sequence>
<evidence type="ECO:0000313" key="2">
    <source>
        <dbReference type="EMBL" id="KKK56858.1"/>
    </source>
</evidence>
<feature type="domain" description="Glycosyl transferase family 1" evidence="1">
    <location>
        <begin position="1"/>
        <end position="72"/>
    </location>
</feature>
<evidence type="ECO:0000259" key="1">
    <source>
        <dbReference type="Pfam" id="PF00534"/>
    </source>
</evidence>
<proteinExistence type="predicted"/>